<dbReference type="InterPro" id="IPR018060">
    <property type="entry name" value="HTH_AraC"/>
</dbReference>
<comment type="caution">
    <text evidence="5">The sequence shown here is derived from an EMBL/GenBank/DDBJ whole genome shotgun (WGS) entry which is preliminary data.</text>
</comment>
<keyword evidence="1" id="KW-0805">Transcription regulation</keyword>
<dbReference type="GO" id="GO:0003700">
    <property type="term" value="F:DNA-binding transcription factor activity"/>
    <property type="evidence" value="ECO:0007669"/>
    <property type="project" value="InterPro"/>
</dbReference>
<evidence type="ECO:0000256" key="2">
    <source>
        <dbReference type="ARBA" id="ARBA00023125"/>
    </source>
</evidence>
<evidence type="ECO:0000259" key="4">
    <source>
        <dbReference type="PROSITE" id="PS01124"/>
    </source>
</evidence>
<dbReference type="PANTHER" id="PTHR46796:SF13">
    <property type="entry name" value="HTH-TYPE TRANSCRIPTIONAL ACTIVATOR RHAS"/>
    <property type="match status" value="1"/>
</dbReference>
<reference evidence="5" key="1">
    <citation type="journal article" date="2014" name="Int. J. Syst. Evol. Microbiol.">
        <title>Complete genome sequence of Corynebacterium casei LMG S-19264T (=DSM 44701T), isolated from a smear-ripened cheese.</title>
        <authorList>
            <consortium name="US DOE Joint Genome Institute (JGI-PGF)"/>
            <person name="Walter F."/>
            <person name="Albersmeier A."/>
            <person name="Kalinowski J."/>
            <person name="Ruckert C."/>
        </authorList>
    </citation>
    <scope>NUCLEOTIDE SEQUENCE</scope>
    <source>
        <strain evidence="5">JCM 3051</strain>
    </source>
</reference>
<name>A0A8H9L909_9MICO</name>
<feature type="domain" description="HTH araC/xylS-type" evidence="4">
    <location>
        <begin position="192"/>
        <end position="294"/>
    </location>
</feature>
<dbReference type="AlphaFoldDB" id="A0A8H9L909"/>
<dbReference type="InterPro" id="IPR018062">
    <property type="entry name" value="HTH_AraC-typ_CS"/>
</dbReference>
<evidence type="ECO:0000256" key="3">
    <source>
        <dbReference type="ARBA" id="ARBA00023163"/>
    </source>
</evidence>
<dbReference type="InterPro" id="IPR009057">
    <property type="entry name" value="Homeodomain-like_sf"/>
</dbReference>
<dbReference type="PROSITE" id="PS01124">
    <property type="entry name" value="HTH_ARAC_FAMILY_2"/>
    <property type="match status" value="1"/>
</dbReference>
<dbReference type="Proteomes" id="UP000655589">
    <property type="component" value="Unassembled WGS sequence"/>
</dbReference>
<organism evidence="5 6">
    <name type="scientific">Promicromonospora citrea</name>
    <dbReference type="NCBI Taxonomy" id="43677"/>
    <lineage>
        <taxon>Bacteria</taxon>
        <taxon>Bacillati</taxon>
        <taxon>Actinomycetota</taxon>
        <taxon>Actinomycetes</taxon>
        <taxon>Micrococcales</taxon>
        <taxon>Promicromonosporaceae</taxon>
        <taxon>Promicromonospora</taxon>
    </lineage>
</organism>
<gene>
    <name evidence="5" type="ORF">GCM10010102_44810</name>
</gene>
<dbReference type="Gene3D" id="1.10.10.60">
    <property type="entry name" value="Homeodomain-like"/>
    <property type="match status" value="1"/>
</dbReference>
<evidence type="ECO:0000313" key="6">
    <source>
        <dbReference type="Proteomes" id="UP000655589"/>
    </source>
</evidence>
<dbReference type="InterPro" id="IPR050204">
    <property type="entry name" value="AraC_XylS_family_regulators"/>
</dbReference>
<proteinExistence type="predicted"/>
<dbReference type="SMART" id="SM00342">
    <property type="entry name" value="HTH_ARAC"/>
    <property type="match status" value="1"/>
</dbReference>
<keyword evidence="6" id="KW-1185">Reference proteome</keyword>
<dbReference type="GO" id="GO:0043565">
    <property type="term" value="F:sequence-specific DNA binding"/>
    <property type="evidence" value="ECO:0007669"/>
    <property type="project" value="InterPro"/>
</dbReference>
<dbReference type="EMBL" id="BMPT01000031">
    <property type="protein sequence ID" value="GGM44429.1"/>
    <property type="molecule type" value="Genomic_DNA"/>
</dbReference>
<reference evidence="5" key="2">
    <citation type="submission" date="2020-09" db="EMBL/GenBank/DDBJ databases">
        <authorList>
            <person name="Sun Q."/>
            <person name="Ohkuma M."/>
        </authorList>
    </citation>
    <scope>NUCLEOTIDE SEQUENCE</scope>
    <source>
        <strain evidence="5">JCM 3051</strain>
    </source>
</reference>
<dbReference type="SUPFAM" id="SSF46689">
    <property type="entry name" value="Homeodomain-like"/>
    <property type="match status" value="2"/>
</dbReference>
<dbReference type="InterPro" id="IPR032783">
    <property type="entry name" value="AraC_lig"/>
</dbReference>
<dbReference type="PANTHER" id="PTHR46796">
    <property type="entry name" value="HTH-TYPE TRANSCRIPTIONAL ACTIVATOR RHAS-RELATED"/>
    <property type="match status" value="1"/>
</dbReference>
<dbReference type="Pfam" id="PF12833">
    <property type="entry name" value="HTH_18"/>
    <property type="match status" value="1"/>
</dbReference>
<keyword evidence="2" id="KW-0238">DNA-binding</keyword>
<protein>
    <submittedName>
        <fullName evidence="5">AraC family transcriptional regulator</fullName>
    </submittedName>
</protein>
<dbReference type="PROSITE" id="PS00041">
    <property type="entry name" value="HTH_ARAC_FAMILY_1"/>
    <property type="match status" value="1"/>
</dbReference>
<dbReference type="Pfam" id="PF12852">
    <property type="entry name" value="Cupin_6"/>
    <property type="match status" value="1"/>
</dbReference>
<sequence>MLTLLEARGHLSARLAAGGDWALRFDAPDGIKFNAVRRGSCVLEVEGGGQPIELAAGDCYLLTRPVPFVLRSGPGVVPADAGPVFARADAGIARVGDGDDLLMLGGGFTFAERARRLLLDGLPPVVHVPAGTRGAETVGWALAEIEAELTDRPMASGVVAGHLATVMLVHVLRVHLAHDPTAASGWLRGLTDPVVAVALAQMHTAPAHPWTVAELAERASVSRSTLAARFRTAVGTGPLDYLTRWRIELAARRLREGSAPLASVARAVGYGSESALSVAFTRVVGVSPSAYRRGAGPR</sequence>
<accession>A0A8H9L909</accession>
<evidence type="ECO:0000256" key="1">
    <source>
        <dbReference type="ARBA" id="ARBA00023015"/>
    </source>
</evidence>
<evidence type="ECO:0000313" key="5">
    <source>
        <dbReference type="EMBL" id="GGM44429.1"/>
    </source>
</evidence>
<keyword evidence="3" id="KW-0804">Transcription</keyword>